<gene>
    <name evidence="3" type="ORF">M231_00879</name>
</gene>
<evidence type="ECO:0000256" key="1">
    <source>
        <dbReference type="SAM" id="MobiDB-lite"/>
    </source>
</evidence>
<comment type="caution">
    <text evidence="3">The sequence shown here is derived from an EMBL/GenBank/DDBJ whole genome shotgun (WGS) entry which is preliminary data.</text>
</comment>
<feature type="transmembrane region" description="Helical" evidence="2">
    <location>
        <begin position="37"/>
        <end position="56"/>
    </location>
</feature>
<protein>
    <submittedName>
        <fullName evidence="3">Uncharacterized protein</fullName>
    </submittedName>
</protein>
<keyword evidence="2" id="KW-0812">Transmembrane</keyword>
<keyword evidence="2" id="KW-0472">Membrane</keyword>
<name>A0A4Q1BV05_TREME</name>
<evidence type="ECO:0000313" key="4">
    <source>
        <dbReference type="Proteomes" id="UP000289152"/>
    </source>
</evidence>
<reference evidence="3 4" key="1">
    <citation type="submission" date="2016-06" db="EMBL/GenBank/DDBJ databases">
        <title>Evolution of pathogenesis and genome organization in the Tremellales.</title>
        <authorList>
            <person name="Cuomo C."/>
            <person name="Litvintseva A."/>
            <person name="Heitman J."/>
            <person name="Chen Y."/>
            <person name="Sun S."/>
            <person name="Springer D."/>
            <person name="Dromer F."/>
            <person name="Young S."/>
            <person name="Zeng Q."/>
            <person name="Chapman S."/>
            <person name="Gujja S."/>
            <person name="Saif S."/>
            <person name="Birren B."/>
        </authorList>
    </citation>
    <scope>NUCLEOTIDE SEQUENCE [LARGE SCALE GENOMIC DNA]</scope>
    <source>
        <strain evidence="3 4">ATCC 28783</strain>
    </source>
</reference>
<feature type="region of interest" description="Disordered" evidence="1">
    <location>
        <begin position="1"/>
        <end position="22"/>
    </location>
</feature>
<keyword evidence="2" id="KW-1133">Transmembrane helix</keyword>
<evidence type="ECO:0000313" key="3">
    <source>
        <dbReference type="EMBL" id="RXK41880.1"/>
    </source>
</evidence>
<organism evidence="3 4">
    <name type="scientific">Tremella mesenterica</name>
    <name type="common">Jelly fungus</name>
    <dbReference type="NCBI Taxonomy" id="5217"/>
    <lineage>
        <taxon>Eukaryota</taxon>
        <taxon>Fungi</taxon>
        <taxon>Dikarya</taxon>
        <taxon>Basidiomycota</taxon>
        <taxon>Agaricomycotina</taxon>
        <taxon>Tremellomycetes</taxon>
        <taxon>Tremellales</taxon>
        <taxon>Tremellaceae</taxon>
        <taxon>Tremella</taxon>
    </lineage>
</organism>
<evidence type="ECO:0000256" key="2">
    <source>
        <dbReference type="SAM" id="Phobius"/>
    </source>
</evidence>
<sequence length="102" mass="10892">MKDSVEEPRCPLGYGEGSRPRAVATPSRASQFTKQNLLFALGGILAAGGIALVSIGPENPQVSHTSTRTDISQSIIEYPNSTFASPPDWRMDKNAIWGSCGQ</sequence>
<accession>A0A4Q1BV05</accession>
<dbReference type="InParanoid" id="A0A4Q1BV05"/>
<dbReference type="Proteomes" id="UP000289152">
    <property type="component" value="Unassembled WGS sequence"/>
</dbReference>
<dbReference type="EMBL" id="SDIL01000005">
    <property type="protein sequence ID" value="RXK41880.1"/>
    <property type="molecule type" value="Genomic_DNA"/>
</dbReference>
<dbReference type="AlphaFoldDB" id="A0A4Q1BV05"/>
<proteinExistence type="predicted"/>
<keyword evidence="4" id="KW-1185">Reference proteome</keyword>